<dbReference type="RefSeq" id="WP_213792948.1">
    <property type="nucleotide sequence ID" value="NZ_JAAMFJ010000002.1"/>
</dbReference>
<sequence length="158" mass="17516">MQSKTKKPFYKRVWFILLVVLVAFVGIANMGDSSEKADSKTSSSQKTSSSTQKNSSVPKEYTSALKSAQNYNKIMHMSKAGLYEQLTADAGDKFSPEAAQYAVDNLKADYNENALKSAETYQKTMNMSPESIREQLTADAGDKFTQDQANYAIDHLSK</sequence>
<feature type="compositionally biased region" description="Low complexity" evidence="1">
    <location>
        <begin position="40"/>
        <end position="56"/>
    </location>
</feature>
<dbReference type="Gene3D" id="1.10.10.10">
    <property type="entry name" value="Winged helix-like DNA-binding domain superfamily/Winged helix DNA-binding domain"/>
    <property type="match status" value="2"/>
</dbReference>
<name>A0ABS5QWU3_9LACO</name>
<feature type="domain" description="Putative host cell surface-exposed lipoprotein Ltp-like HTH region" evidence="2">
    <location>
        <begin position="109"/>
        <end position="156"/>
    </location>
</feature>
<dbReference type="Pfam" id="PF07553">
    <property type="entry name" value="Lipoprotein_Ltp"/>
    <property type="match status" value="2"/>
</dbReference>
<dbReference type="InterPro" id="IPR036388">
    <property type="entry name" value="WH-like_DNA-bd_sf"/>
</dbReference>
<evidence type="ECO:0000256" key="1">
    <source>
        <dbReference type="SAM" id="MobiDB-lite"/>
    </source>
</evidence>
<evidence type="ECO:0000313" key="3">
    <source>
        <dbReference type="EMBL" id="MBS9336387.1"/>
    </source>
</evidence>
<comment type="caution">
    <text evidence="3">The sequence shown here is derived from an EMBL/GenBank/DDBJ whole genome shotgun (WGS) entry which is preliminary data.</text>
</comment>
<gene>
    <name evidence="3" type="ORF">G6R28_03960</name>
</gene>
<organism evidence="3 4">
    <name type="scientific">Fructobacillus papyrifericola</name>
    <dbReference type="NCBI Taxonomy" id="2713172"/>
    <lineage>
        <taxon>Bacteria</taxon>
        <taxon>Bacillati</taxon>
        <taxon>Bacillota</taxon>
        <taxon>Bacilli</taxon>
        <taxon>Lactobacillales</taxon>
        <taxon>Lactobacillaceae</taxon>
        <taxon>Fructobacillus</taxon>
    </lineage>
</organism>
<dbReference type="EMBL" id="JAAMFJ010000002">
    <property type="protein sequence ID" value="MBS9336387.1"/>
    <property type="molecule type" value="Genomic_DNA"/>
</dbReference>
<evidence type="ECO:0000313" key="4">
    <source>
        <dbReference type="Proteomes" id="UP000735205"/>
    </source>
</evidence>
<proteinExistence type="predicted"/>
<reference evidence="3 4" key="1">
    <citation type="submission" date="2020-02" db="EMBL/GenBank/DDBJ databases">
        <title>Fructobacillus sp. isolated from paper mulberry of Taiwan.</title>
        <authorList>
            <person name="Lin S.-T."/>
        </authorList>
    </citation>
    <scope>NUCLEOTIDE SEQUENCE [LARGE SCALE GENOMIC DNA]</scope>
    <source>
        <strain evidence="3 4">M1-21</strain>
    </source>
</reference>
<protein>
    <recommendedName>
        <fullName evidence="2">Putative host cell surface-exposed lipoprotein Ltp-like HTH region domain-containing protein</fullName>
    </recommendedName>
</protein>
<dbReference type="Proteomes" id="UP000735205">
    <property type="component" value="Unassembled WGS sequence"/>
</dbReference>
<evidence type="ECO:0000259" key="2">
    <source>
        <dbReference type="Pfam" id="PF07553"/>
    </source>
</evidence>
<dbReference type="InterPro" id="IPR011434">
    <property type="entry name" value="Ltp-like_HTH"/>
</dbReference>
<feature type="domain" description="Putative host cell surface-exposed lipoprotein Ltp-like HTH region" evidence="2">
    <location>
        <begin position="60"/>
        <end position="106"/>
    </location>
</feature>
<accession>A0ABS5QWU3</accession>
<keyword evidence="4" id="KW-1185">Reference proteome</keyword>
<feature type="region of interest" description="Disordered" evidence="1">
    <location>
        <begin position="32"/>
        <end position="62"/>
    </location>
</feature>